<dbReference type="Proteomes" id="UP000316714">
    <property type="component" value="Unassembled WGS sequence"/>
</dbReference>
<sequence length="404" mass="45372">MIYRSFGRTELNMPVISCGGMRYQQTWDDALLDVVEDENQRNLEATIRRAVELGVNHIETARGYGTSERQLGLVLPKLPRDEIIVQTKIAPEADPEVFRKHCLESLERLNLDCVDLLGLHGINNYKLHWHAVRPGGCLEVARQLQAEGKVRHVGFSTHGLLPQILDTINTDACGGFDYVNLHWYYISQWNWPAVQAATARDMGVFIISPNDKGGLLYKPSDKLVELCQPLHPIVFNTLFCLRRPEVHTLSLGAARPSDFDLQLSAMELVPKADELVAPIVEKLERALFDATGFKADAVLTQSLTKEIPAWDQDAPGYMNAPMVLWLRNLALAFDMVEYGKMRYNLLGRGGHWFPGLSAAHLDTLDDEQLAKAFKKSPHADKIVGWLREAEDLLGGEAVKRLSQE</sequence>
<dbReference type="InterPro" id="IPR036812">
    <property type="entry name" value="NAD(P)_OxRdtase_dom_sf"/>
</dbReference>
<organism evidence="2 3">
    <name type="scientific">Posidoniimonas corsicana</name>
    <dbReference type="NCBI Taxonomy" id="1938618"/>
    <lineage>
        <taxon>Bacteria</taxon>
        <taxon>Pseudomonadati</taxon>
        <taxon>Planctomycetota</taxon>
        <taxon>Planctomycetia</taxon>
        <taxon>Pirellulales</taxon>
        <taxon>Lacipirellulaceae</taxon>
        <taxon>Posidoniimonas</taxon>
    </lineage>
</organism>
<name>A0A5C5VHM5_9BACT</name>
<evidence type="ECO:0000259" key="1">
    <source>
        <dbReference type="Pfam" id="PF00248"/>
    </source>
</evidence>
<comment type="caution">
    <text evidence="2">The sequence shown here is derived from an EMBL/GenBank/DDBJ whole genome shotgun (WGS) entry which is preliminary data.</text>
</comment>
<keyword evidence="3" id="KW-1185">Reference proteome</keyword>
<dbReference type="CDD" id="cd19096">
    <property type="entry name" value="AKR_Fe-S_oxidoreductase"/>
    <property type="match status" value="1"/>
</dbReference>
<dbReference type="PANTHER" id="PTHR43312">
    <property type="entry name" value="D-THREO-ALDOSE 1-DEHYDROGENASE"/>
    <property type="match status" value="1"/>
</dbReference>
<evidence type="ECO:0000313" key="2">
    <source>
        <dbReference type="EMBL" id="TWT38134.1"/>
    </source>
</evidence>
<feature type="domain" description="NADP-dependent oxidoreductase" evidence="1">
    <location>
        <begin position="16"/>
        <end position="159"/>
    </location>
</feature>
<keyword evidence="2" id="KW-0560">Oxidoreductase</keyword>
<dbReference type="AlphaFoldDB" id="A0A5C5VHM5"/>
<dbReference type="FunFam" id="3.20.20.100:FF:000070">
    <property type="entry name" value="Aldo/keto reductase"/>
    <property type="match status" value="1"/>
</dbReference>
<proteinExistence type="predicted"/>
<dbReference type="EC" id="1.-.-.-" evidence="2"/>
<dbReference type="PANTHER" id="PTHR43312:SF2">
    <property type="entry name" value="OXIDOREDUCTASE"/>
    <property type="match status" value="1"/>
</dbReference>
<dbReference type="Gene3D" id="3.20.20.100">
    <property type="entry name" value="NADP-dependent oxidoreductase domain"/>
    <property type="match status" value="1"/>
</dbReference>
<dbReference type="RefSeq" id="WP_146565435.1">
    <property type="nucleotide sequence ID" value="NZ_SIHJ01000001.1"/>
</dbReference>
<evidence type="ECO:0000313" key="3">
    <source>
        <dbReference type="Proteomes" id="UP000316714"/>
    </source>
</evidence>
<dbReference type="SUPFAM" id="SSF51430">
    <property type="entry name" value="NAD(P)-linked oxidoreductase"/>
    <property type="match status" value="1"/>
</dbReference>
<gene>
    <name evidence="2" type="ORF">KOR34_31020</name>
</gene>
<dbReference type="InterPro" id="IPR023210">
    <property type="entry name" value="NADP_OxRdtase_dom"/>
</dbReference>
<dbReference type="EMBL" id="SIHJ01000001">
    <property type="protein sequence ID" value="TWT38134.1"/>
    <property type="molecule type" value="Genomic_DNA"/>
</dbReference>
<dbReference type="GO" id="GO:0016491">
    <property type="term" value="F:oxidoreductase activity"/>
    <property type="evidence" value="ECO:0007669"/>
    <property type="project" value="UniProtKB-KW"/>
</dbReference>
<dbReference type="InterPro" id="IPR053135">
    <property type="entry name" value="AKR2_Oxidoreductase"/>
</dbReference>
<accession>A0A5C5VHM5</accession>
<reference evidence="2 3" key="1">
    <citation type="submission" date="2019-02" db="EMBL/GenBank/DDBJ databases">
        <title>Deep-cultivation of Planctomycetes and their phenomic and genomic characterization uncovers novel biology.</title>
        <authorList>
            <person name="Wiegand S."/>
            <person name="Jogler M."/>
            <person name="Boedeker C."/>
            <person name="Pinto D."/>
            <person name="Vollmers J."/>
            <person name="Rivas-Marin E."/>
            <person name="Kohn T."/>
            <person name="Peeters S.H."/>
            <person name="Heuer A."/>
            <person name="Rast P."/>
            <person name="Oberbeckmann S."/>
            <person name="Bunk B."/>
            <person name="Jeske O."/>
            <person name="Meyerdierks A."/>
            <person name="Storesund J.E."/>
            <person name="Kallscheuer N."/>
            <person name="Luecker S."/>
            <person name="Lage O.M."/>
            <person name="Pohl T."/>
            <person name="Merkel B.J."/>
            <person name="Hornburger P."/>
            <person name="Mueller R.-W."/>
            <person name="Bruemmer F."/>
            <person name="Labrenz M."/>
            <person name="Spormann A.M."/>
            <person name="Op Den Camp H."/>
            <person name="Overmann J."/>
            <person name="Amann R."/>
            <person name="Jetten M.S.M."/>
            <person name="Mascher T."/>
            <person name="Medema M.H."/>
            <person name="Devos D.P."/>
            <person name="Kaster A.-K."/>
            <person name="Ovreas L."/>
            <person name="Rohde M."/>
            <person name="Galperin M.Y."/>
            <person name="Jogler C."/>
        </authorList>
    </citation>
    <scope>NUCLEOTIDE SEQUENCE [LARGE SCALE GENOMIC DNA]</scope>
    <source>
        <strain evidence="2 3">KOR34</strain>
    </source>
</reference>
<dbReference type="Pfam" id="PF00248">
    <property type="entry name" value="Aldo_ket_red"/>
    <property type="match status" value="1"/>
</dbReference>
<protein>
    <submittedName>
        <fullName evidence="2">Putative oxidoreductase</fullName>
        <ecNumber evidence="2">1.-.-.-</ecNumber>
    </submittedName>
</protein>
<dbReference type="OrthoDB" id="9773828at2"/>